<dbReference type="EMBL" id="BQKI01000071">
    <property type="protein sequence ID" value="GJN15134.1"/>
    <property type="molecule type" value="Genomic_DNA"/>
</dbReference>
<name>A0AAV5DVN6_ELECO</name>
<keyword evidence="2" id="KW-0067">ATP-binding</keyword>
<protein>
    <submittedName>
        <fullName evidence="4">Uncharacterized protein</fullName>
    </submittedName>
</protein>
<keyword evidence="1" id="KW-0547">Nucleotide-binding</keyword>
<evidence type="ECO:0000313" key="5">
    <source>
        <dbReference type="Proteomes" id="UP001054889"/>
    </source>
</evidence>
<evidence type="ECO:0000256" key="1">
    <source>
        <dbReference type="ARBA" id="ARBA00022741"/>
    </source>
</evidence>
<keyword evidence="5" id="KW-1185">Reference proteome</keyword>
<dbReference type="GO" id="GO:0016301">
    <property type="term" value="F:kinase activity"/>
    <property type="evidence" value="ECO:0007669"/>
    <property type="project" value="TreeGrafter"/>
</dbReference>
<evidence type="ECO:0000256" key="2">
    <source>
        <dbReference type="ARBA" id="ARBA00022840"/>
    </source>
</evidence>
<evidence type="ECO:0000256" key="3">
    <source>
        <dbReference type="SAM" id="MobiDB-lite"/>
    </source>
</evidence>
<dbReference type="PANTHER" id="PTHR46008:SF53">
    <property type="entry name" value="OS05G0550800 PROTEIN"/>
    <property type="match status" value="1"/>
</dbReference>
<accession>A0AAV5DVN6</accession>
<evidence type="ECO:0000313" key="4">
    <source>
        <dbReference type="EMBL" id="GJN15134.1"/>
    </source>
</evidence>
<dbReference type="GO" id="GO:0005524">
    <property type="term" value="F:ATP binding"/>
    <property type="evidence" value="ECO:0007669"/>
    <property type="project" value="UniProtKB-KW"/>
</dbReference>
<proteinExistence type="predicted"/>
<comment type="caution">
    <text evidence="4">The sequence shown here is derived from an EMBL/GenBank/DDBJ whole genome shotgun (WGS) entry which is preliminary data.</text>
</comment>
<sequence length="148" mass="16401">MTMVAELAFRCLQQNGEMRPPIREVLDALRSIQEEGFGKKVITPRSPDTVHAPWDSISTTPSVGKQREHERIGVLELVRCIQNGACIHDTRVSISMVILATSLAVGLGKVPSRRSIETVEAPRSRKTGRRSTELIGMAGSVVDRRWVK</sequence>
<reference evidence="4" key="1">
    <citation type="journal article" date="2018" name="DNA Res.">
        <title>Multiple hybrid de novo genome assembly of finger millet, an orphan allotetraploid crop.</title>
        <authorList>
            <person name="Hatakeyama M."/>
            <person name="Aluri S."/>
            <person name="Balachadran M.T."/>
            <person name="Sivarajan S.R."/>
            <person name="Patrignani A."/>
            <person name="Gruter S."/>
            <person name="Poveda L."/>
            <person name="Shimizu-Inatsugi R."/>
            <person name="Baeten J."/>
            <person name="Francoijs K.J."/>
            <person name="Nataraja K.N."/>
            <person name="Reddy Y.A.N."/>
            <person name="Phadnis S."/>
            <person name="Ravikumar R.L."/>
            <person name="Schlapbach R."/>
            <person name="Sreeman S.M."/>
            <person name="Shimizu K.K."/>
        </authorList>
    </citation>
    <scope>NUCLEOTIDE SEQUENCE</scope>
</reference>
<dbReference type="AlphaFoldDB" id="A0AAV5DVN6"/>
<dbReference type="Proteomes" id="UP001054889">
    <property type="component" value="Unassembled WGS sequence"/>
</dbReference>
<organism evidence="4 5">
    <name type="scientific">Eleusine coracana subsp. coracana</name>
    <dbReference type="NCBI Taxonomy" id="191504"/>
    <lineage>
        <taxon>Eukaryota</taxon>
        <taxon>Viridiplantae</taxon>
        <taxon>Streptophyta</taxon>
        <taxon>Embryophyta</taxon>
        <taxon>Tracheophyta</taxon>
        <taxon>Spermatophyta</taxon>
        <taxon>Magnoliopsida</taxon>
        <taxon>Liliopsida</taxon>
        <taxon>Poales</taxon>
        <taxon>Poaceae</taxon>
        <taxon>PACMAD clade</taxon>
        <taxon>Chloridoideae</taxon>
        <taxon>Cynodonteae</taxon>
        <taxon>Eleusininae</taxon>
        <taxon>Eleusine</taxon>
    </lineage>
</organism>
<feature type="region of interest" description="Disordered" evidence="3">
    <location>
        <begin position="41"/>
        <end position="65"/>
    </location>
</feature>
<reference evidence="4" key="2">
    <citation type="submission" date="2021-12" db="EMBL/GenBank/DDBJ databases">
        <title>Resequencing data analysis of finger millet.</title>
        <authorList>
            <person name="Hatakeyama M."/>
            <person name="Aluri S."/>
            <person name="Balachadran M.T."/>
            <person name="Sivarajan S.R."/>
            <person name="Poveda L."/>
            <person name="Shimizu-Inatsugi R."/>
            <person name="Schlapbach R."/>
            <person name="Sreeman S.M."/>
            <person name="Shimizu K.K."/>
        </authorList>
    </citation>
    <scope>NUCLEOTIDE SEQUENCE</scope>
</reference>
<gene>
    <name evidence="4" type="primary">gb02027</name>
    <name evidence="4" type="ORF">PR202_gb02027</name>
</gene>
<dbReference type="PANTHER" id="PTHR46008">
    <property type="entry name" value="LEAF RUST 10 DISEASE-RESISTANCE LOCUS RECEPTOR-LIKE PROTEIN KINASE-LIKE 1.4"/>
    <property type="match status" value="1"/>
</dbReference>